<sequence length="85" mass="9672">MPTLQPAKRNVAVVERRSAEDNSMDITVTLWIADHDGNAAITDPITKNMKDDPANKEITRPNTSNARDVIYAGRRPYLKEFLRYL</sequence>
<gene>
    <name evidence="1" type="ORF">RR46_15075</name>
</gene>
<protein>
    <submittedName>
        <fullName evidence="1">Uncharacterized protein</fullName>
    </submittedName>
</protein>
<evidence type="ECO:0000313" key="2">
    <source>
        <dbReference type="Proteomes" id="UP000053268"/>
    </source>
</evidence>
<dbReference type="EMBL" id="KQ459606">
    <property type="protein sequence ID" value="KPI91571.1"/>
    <property type="molecule type" value="Genomic_DNA"/>
</dbReference>
<proteinExistence type="predicted"/>
<dbReference type="AlphaFoldDB" id="A0A194PE06"/>
<evidence type="ECO:0000313" key="1">
    <source>
        <dbReference type="EMBL" id="KPI91571.1"/>
    </source>
</evidence>
<keyword evidence="2" id="KW-1185">Reference proteome</keyword>
<reference evidence="1 2" key="1">
    <citation type="journal article" date="2015" name="Nat. Commun.">
        <title>Outbred genome sequencing and CRISPR/Cas9 gene editing in butterflies.</title>
        <authorList>
            <person name="Li X."/>
            <person name="Fan D."/>
            <person name="Zhang W."/>
            <person name="Liu G."/>
            <person name="Zhang L."/>
            <person name="Zhao L."/>
            <person name="Fang X."/>
            <person name="Chen L."/>
            <person name="Dong Y."/>
            <person name="Chen Y."/>
            <person name="Ding Y."/>
            <person name="Zhao R."/>
            <person name="Feng M."/>
            <person name="Zhu Y."/>
            <person name="Feng Y."/>
            <person name="Jiang X."/>
            <person name="Zhu D."/>
            <person name="Xiang H."/>
            <person name="Feng X."/>
            <person name="Li S."/>
            <person name="Wang J."/>
            <person name="Zhang G."/>
            <person name="Kronforst M.R."/>
            <person name="Wang W."/>
        </authorList>
    </citation>
    <scope>NUCLEOTIDE SEQUENCE [LARGE SCALE GENOMIC DNA]</scope>
    <source>
        <strain evidence="1">Ya'a_city_454_Px</strain>
        <tissue evidence="1">Whole body</tissue>
    </source>
</reference>
<organism evidence="1 2">
    <name type="scientific">Papilio xuthus</name>
    <name type="common">Asian swallowtail butterfly</name>
    <dbReference type="NCBI Taxonomy" id="66420"/>
    <lineage>
        <taxon>Eukaryota</taxon>
        <taxon>Metazoa</taxon>
        <taxon>Ecdysozoa</taxon>
        <taxon>Arthropoda</taxon>
        <taxon>Hexapoda</taxon>
        <taxon>Insecta</taxon>
        <taxon>Pterygota</taxon>
        <taxon>Neoptera</taxon>
        <taxon>Endopterygota</taxon>
        <taxon>Lepidoptera</taxon>
        <taxon>Glossata</taxon>
        <taxon>Ditrysia</taxon>
        <taxon>Papilionoidea</taxon>
        <taxon>Papilionidae</taxon>
        <taxon>Papilioninae</taxon>
        <taxon>Papilio</taxon>
    </lineage>
</organism>
<accession>A0A194PE06</accession>
<dbReference type="Proteomes" id="UP000053268">
    <property type="component" value="Unassembled WGS sequence"/>
</dbReference>
<name>A0A194PE06_PAPXU</name>